<evidence type="ECO:0000313" key="3">
    <source>
        <dbReference type="Proteomes" id="UP000694388"/>
    </source>
</evidence>
<dbReference type="Proteomes" id="UP000694388">
    <property type="component" value="Unplaced"/>
</dbReference>
<organism evidence="2 3">
    <name type="scientific">Eptatretus burgeri</name>
    <name type="common">Inshore hagfish</name>
    <dbReference type="NCBI Taxonomy" id="7764"/>
    <lineage>
        <taxon>Eukaryota</taxon>
        <taxon>Metazoa</taxon>
        <taxon>Chordata</taxon>
        <taxon>Craniata</taxon>
        <taxon>Vertebrata</taxon>
        <taxon>Cyclostomata</taxon>
        <taxon>Myxini</taxon>
        <taxon>Myxiniformes</taxon>
        <taxon>Myxinidae</taxon>
        <taxon>Eptatretinae</taxon>
        <taxon>Eptatretus</taxon>
    </lineage>
</organism>
<proteinExistence type="predicted"/>
<evidence type="ECO:0000256" key="1">
    <source>
        <dbReference type="SAM" id="MobiDB-lite"/>
    </source>
</evidence>
<keyword evidence="3" id="KW-1185">Reference proteome</keyword>
<protein>
    <submittedName>
        <fullName evidence="2">Uncharacterized protein</fullName>
    </submittedName>
</protein>
<evidence type="ECO:0000313" key="2">
    <source>
        <dbReference type="Ensembl" id="ENSEBUP00000005868.1"/>
    </source>
</evidence>
<reference evidence="2" key="1">
    <citation type="submission" date="2025-08" db="UniProtKB">
        <authorList>
            <consortium name="Ensembl"/>
        </authorList>
    </citation>
    <scope>IDENTIFICATION</scope>
</reference>
<name>A0A8C4ND17_EPTBU</name>
<feature type="region of interest" description="Disordered" evidence="1">
    <location>
        <begin position="1"/>
        <end position="69"/>
    </location>
</feature>
<sequence>MKRQLDEEENVTTTTQQQPPGIAPGGDSFPRLQNGVLAPAPVCEPMPENIDPSAGIQSYSRPTTDQVPPIAQGTLGLPSSAQFGPKVGESHSCFSSPAPVSMNEQKFPSETWVHGLIKASATFTAAG</sequence>
<dbReference type="Ensembl" id="ENSEBUT00000006313.1">
    <property type="protein sequence ID" value="ENSEBUP00000005868.1"/>
    <property type="gene ID" value="ENSEBUG00000003935.1"/>
</dbReference>
<accession>A0A8C4ND17</accession>
<reference evidence="2" key="2">
    <citation type="submission" date="2025-09" db="UniProtKB">
        <authorList>
            <consortium name="Ensembl"/>
        </authorList>
    </citation>
    <scope>IDENTIFICATION</scope>
</reference>
<dbReference type="AlphaFoldDB" id="A0A8C4ND17"/>
<feature type="compositionally biased region" description="Polar residues" evidence="1">
    <location>
        <begin position="55"/>
        <end position="66"/>
    </location>
</feature>
<feature type="compositionally biased region" description="Acidic residues" evidence="1">
    <location>
        <begin position="1"/>
        <end position="10"/>
    </location>
</feature>